<dbReference type="PANTHER" id="PTHR43161:SF9">
    <property type="entry name" value="SORBITOL DEHYDROGENASE"/>
    <property type="match status" value="1"/>
</dbReference>
<keyword evidence="7" id="KW-1185">Reference proteome</keyword>
<dbReference type="Proteomes" id="UP000253318">
    <property type="component" value="Unassembled WGS sequence"/>
</dbReference>
<dbReference type="GO" id="GO:0016491">
    <property type="term" value="F:oxidoreductase activity"/>
    <property type="evidence" value="ECO:0007669"/>
    <property type="project" value="UniProtKB-KW"/>
</dbReference>
<evidence type="ECO:0000256" key="5">
    <source>
        <dbReference type="ARBA" id="ARBA00023002"/>
    </source>
</evidence>
<keyword evidence="4" id="KW-0862">Zinc</keyword>
<dbReference type="EMBL" id="QEIN01000186">
    <property type="protein sequence ID" value="RCV53607.1"/>
    <property type="molecule type" value="Genomic_DNA"/>
</dbReference>
<keyword evidence="5" id="KW-0560">Oxidoreductase</keyword>
<dbReference type="PANTHER" id="PTHR43161">
    <property type="entry name" value="SORBITOL DEHYDROGENASE"/>
    <property type="match status" value="1"/>
</dbReference>
<evidence type="ECO:0000256" key="4">
    <source>
        <dbReference type="ARBA" id="ARBA00022833"/>
    </source>
</evidence>
<dbReference type="AlphaFoldDB" id="A0A368T117"/>
<protein>
    <submittedName>
        <fullName evidence="6">NAD(P)-dependent alcohol dehydrogenase</fullName>
    </submittedName>
</protein>
<evidence type="ECO:0000256" key="3">
    <source>
        <dbReference type="ARBA" id="ARBA00022723"/>
    </source>
</evidence>
<proteinExistence type="inferred from homology"/>
<reference evidence="6 7" key="1">
    <citation type="submission" date="2018-04" db="EMBL/GenBank/DDBJ databases">
        <title>Novel actinobacteria from marine sediment.</title>
        <authorList>
            <person name="Ng Z.Y."/>
            <person name="Tan G.Y.A."/>
        </authorList>
    </citation>
    <scope>NUCLEOTIDE SEQUENCE [LARGE SCALE GENOMIC DNA]</scope>
    <source>
        <strain evidence="6 7">TPS81</strain>
    </source>
</reference>
<dbReference type="Gene3D" id="3.90.180.10">
    <property type="entry name" value="Medium-chain alcohol dehydrogenases, catalytic domain"/>
    <property type="match status" value="1"/>
</dbReference>
<evidence type="ECO:0000256" key="2">
    <source>
        <dbReference type="ARBA" id="ARBA00008072"/>
    </source>
</evidence>
<evidence type="ECO:0000256" key="1">
    <source>
        <dbReference type="ARBA" id="ARBA00001947"/>
    </source>
</evidence>
<comment type="cofactor">
    <cofactor evidence="1">
        <name>Zn(2+)</name>
        <dbReference type="ChEBI" id="CHEBI:29105"/>
    </cofactor>
</comment>
<accession>A0A368T117</accession>
<sequence length="97" mass="10439">ALRVLRPRARAVVVGQAPPSVDGLPLAHLQRWEIDLVTSFRYAHAFPTAISLVDSGRVDVAALVTGRFPVDRTAEALRAAAGDPAHLKVLVRPRDAL</sequence>
<comment type="caution">
    <text evidence="6">The sequence shown here is derived from an EMBL/GenBank/DDBJ whole genome shotgun (WGS) entry which is preliminary data.</text>
</comment>
<evidence type="ECO:0000313" key="6">
    <source>
        <dbReference type="EMBL" id="RCV53607.1"/>
    </source>
</evidence>
<dbReference type="Gene3D" id="3.40.50.720">
    <property type="entry name" value="NAD(P)-binding Rossmann-like Domain"/>
    <property type="match status" value="1"/>
</dbReference>
<organism evidence="6 7">
    <name type="scientific">Marinitenerispora sediminis</name>
    <dbReference type="NCBI Taxonomy" id="1931232"/>
    <lineage>
        <taxon>Bacteria</taxon>
        <taxon>Bacillati</taxon>
        <taxon>Actinomycetota</taxon>
        <taxon>Actinomycetes</taxon>
        <taxon>Streptosporangiales</taxon>
        <taxon>Nocardiopsidaceae</taxon>
        <taxon>Marinitenerispora</taxon>
    </lineage>
</organism>
<feature type="non-terminal residue" evidence="6">
    <location>
        <position position="1"/>
    </location>
</feature>
<keyword evidence="3" id="KW-0479">Metal-binding</keyword>
<name>A0A368T117_9ACTN</name>
<evidence type="ECO:0000313" key="7">
    <source>
        <dbReference type="Proteomes" id="UP000253318"/>
    </source>
</evidence>
<dbReference type="GO" id="GO:0046872">
    <property type="term" value="F:metal ion binding"/>
    <property type="evidence" value="ECO:0007669"/>
    <property type="project" value="UniProtKB-KW"/>
</dbReference>
<gene>
    <name evidence="6" type="ORF">DEF24_20320</name>
</gene>
<comment type="similarity">
    <text evidence="2">Belongs to the zinc-containing alcohol dehydrogenase family.</text>
</comment>